<organism evidence="1 2">
    <name type="scientific">Ancylostoma duodenale</name>
    <dbReference type="NCBI Taxonomy" id="51022"/>
    <lineage>
        <taxon>Eukaryota</taxon>
        <taxon>Metazoa</taxon>
        <taxon>Ecdysozoa</taxon>
        <taxon>Nematoda</taxon>
        <taxon>Chromadorea</taxon>
        <taxon>Rhabditida</taxon>
        <taxon>Rhabditina</taxon>
        <taxon>Rhabditomorpha</taxon>
        <taxon>Strongyloidea</taxon>
        <taxon>Ancylostomatidae</taxon>
        <taxon>Ancylostomatinae</taxon>
        <taxon>Ancylostoma</taxon>
    </lineage>
</organism>
<reference evidence="1 2" key="1">
    <citation type="submission" date="2013-12" db="EMBL/GenBank/DDBJ databases">
        <title>Draft genome of the parsitic nematode Ancylostoma duodenale.</title>
        <authorList>
            <person name="Mitreva M."/>
        </authorList>
    </citation>
    <scope>NUCLEOTIDE SEQUENCE [LARGE SCALE GENOMIC DNA]</scope>
    <source>
        <strain evidence="1 2">Zhejiang</strain>
    </source>
</reference>
<dbReference type="AlphaFoldDB" id="A0A0C2DAR4"/>
<evidence type="ECO:0000313" key="2">
    <source>
        <dbReference type="Proteomes" id="UP000054047"/>
    </source>
</evidence>
<dbReference type="InterPro" id="IPR036291">
    <property type="entry name" value="NAD(P)-bd_dom_sf"/>
</dbReference>
<dbReference type="InterPro" id="IPR052184">
    <property type="entry name" value="SDR_enzymes"/>
</dbReference>
<dbReference type="GO" id="GO:0016616">
    <property type="term" value="F:oxidoreductase activity, acting on the CH-OH group of donors, NAD or NADP as acceptor"/>
    <property type="evidence" value="ECO:0007669"/>
    <property type="project" value="TreeGrafter"/>
</dbReference>
<dbReference type="EMBL" id="KN726947">
    <property type="protein sequence ID" value="KIH66823.1"/>
    <property type="molecule type" value="Genomic_DNA"/>
</dbReference>
<dbReference type="SUPFAM" id="SSF51735">
    <property type="entry name" value="NAD(P)-binding Rossmann-fold domains"/>
    <property type="match status" value="1"/>
</dbReference>
<dbReference type="PANTHER" id="PTHR45458:SF1">
    <property type="entry name" value="SHORT CHAIN DEHYDROGENASE"/>
    <property type="match status" value="1"/>
</dbReference>
<dbReference type="Proteomes" id="UP000054047">
    <property type="component" value="Unassembled WGS sequence"/>
</dbReference>
<name>A0A0C2DAR4_9BILA</name>
<evidence type="ECO:0008006" key="3">
    <source>
        <dbReference type="Google" id="ProtNLM"/>
    </source>
</evidence>
<proteinExistence type="predicted"/>
<sequence length="75" mass="8050">MSIDLKPDHILVAMFCPGWVQTDMGGEGAQITLDESMKDLVPSIYKLSNEHHGGNSQKNAFDCVPLAGEEKGSCG</sequence>
<dbReference type="OrthoDB" id="7289984at2759"/>
<gene>
    <name evidence="1" type="ORF">ANCDUO_02848</name>
</gene>
<protein>
    <recommendedName>
        <fullName evidence="3">C-factor domain protein</fullName>
    </recommendedName>
</protein>
<accession>A0A0C2DAR4</accession>
<dbReference type="PANTHER" id="PTHR45458">
    <property type="entry name" value="SHORT-CHAIN DEHYDROGENASE/REDUCTASE SDR"/>
    <property type="match status" value="1"/>
</dbReference>
<keyword evidence="2" id="KW-1185">Reference proteome</keyword>
<evidence type="ECO:0000313" key="1">
    <source>
        <dbReference type="EMBL" id="KIH66823.1"/>
    </source>
</evidence>
<dbReference type="Gene3D" id="3.40.50.720">
    <property type="entry name" value="NAD(P)-binding Rossmann-like Domain"/>
    <property type="match status" value="1"/>
</dbReference>